<comment type="caution">
    <text evidence="2">The sequence shown here is derived from an EMBL/GenBank/DDBJ whole genome shotgun (WGS) entry which is preliminary data.</text>
</comment>
<name>A0A840NPH5_9PSEU</name>
<dbReference type="InterPro" id="IPR007339">
    <property type="entry name" value="RclC-like"/>
</dbReference>
<dbReference type="EMBL" id="JACHIV010000001">
    <property type="protein sequence ID" value="MBB5071012.1"/>
    <property type="molecule type" value="Genomic_DNA"/>
</dbReference>
<dbReference type="PANTHER" id="PTHR40106:SF1">
    <property type="entry name" value="INNER MEMBRANE PROTEIN RCLC"/>
    <property type="match status" value="1"/>
</dbReference>
<protein>
    <submittedName>
        <fullName evidence="2">Putative membrane protein YkgB</fullName>
    </submittedName>
</protein>
<dbReference type="Proteomes" id="UP000580474">
    <property type="component" value="Unassembled WGS sequence"/>
</dbReference>
<keyword evidence="1" id="KW-1133">Transmembrane helix</keyword>
<gene>
    <name evidence="2" type="ORF">BJ969_004100</name>
</gene>
<dbReference type="RefSeq" id="WP_184481021.1">
    <property type="nucleotide sequence ID" value="NZ_JACHIV010000001.1"/>
</dbReference>
<keyword evidence="1" id="KW-0472">Membrane</keyword>
<dbReference type="AlphaFoldDB" id="A0A840NPH5"/>
<evidence type="ECO:0000256" key="1">
    <source>
        <dbReference type="SAM" id="Phobius"/>
    </source>
</evidence>
<dbReference type="PANTHER" id="PTHR40106">
    <property type="entry name" value="INNER MEMBRANE PROTEIN RCLC"/>
    <property type="match status" value="1"/>
</dbReference>
<organism evidence="2 3">
    <name type="scientific">Saccharopolyspora gloriosae</name>
    <dbReference type="NCBI Taxonomy" id="455344"/>
    <lineage>
        <taxon>Bacteria</taxon>
        <taxon>Bacillati</taxon>
        <taxon>Actinomycetota</taxon>
        <taxon>Actinomycetes</taxon>
        <taxon>Pseudonocardiales</taxon>
        <taxon>Pseudonocardiaceae</taxon>
        <taxon>Saccharopolyspora</taxon>
    </lineage>
</organism>
<dbReference type="GO" id="GO:0005886">
    <property type="term" value="C:plasma membrane"/>
    <property type="evidence" value="ECO:0007669"/>
    <property type="project" value="TreeGrafter"/>
</dbReference>
<evidence type="ECO:0000313" key="2">
    <source>
        <dbReference type="EMBL" id="MBB5071012.1"/>
    </source>
</evidence>
<dbReference type="Pfam" id="PF04224">
    <property type="entry name" value="DUF417"/>
    <property type="match status" value="1"/>
</dbReference>
<proteinExistence type="predicted"/>
<keyword evidence="1" id="KW-0812">Transmembrane</keyword>
<feature type="transmembrane region" description="Helical" evidence="1">
    <location>
        <begin position="63"/>
        <end position="87"/>
    </location>
</feature>
<evidence type="ECO:0000313" key="3">
    <source>
        <dbReference type="Proteomes" id="UP000580474"/>
    </source>
</evidence>
<keyword evidence="3" id="KW-1185">Reference proteome</keyword>
<feature type="transmembrane region" description="Helical" evidence="1">
    <location>
        <begin position="99"/>
        <end position="117"/>
    </location>
</feature>
<sequence length="161" mass="16796">MIESQTARPGRFTGAAEFAVTAGEAVARYGLVLVVGWIGALKFTAYEAEAIVPLVAHHPLMAWLYEIVGVRTFAGALGVVEVGTALLIATRPLWPRASAAGSALAALLFLGTLSFLLTTPASATGGFPFLSADVGQFLLKDVVLLGASLWTFGEATRATHH</sequence>
<dbReference type="GO" id="GO:1901530">
    <property type="term" value="P:response to hypochlorite"/>
    <property type="evidence" value="ECO:0007669"/>
    <property type="project" value="TreeGrafter"/>
</dbReference>
<accession>A0A840NPH5</accession>
<reference evidence="2 3" key="1">
    <citation type="submission" date="2020-08" db="EMBL/GenBank/DDBJ databases">
        <title>Sequencing the genomes of 1000 actinobacteria strains.</title>
        <authorList>
            <person name="Klenk H.-P."/>
        </authorList>
    </citation>
    <scope>NUCLEOTIDE SEQUENCE [LARGE SCALE GENOMIC DNA]</scope>
    <source>
        <strain evidence="2 3">DSM 45582</strain>
    </source>
</reference>